<evidence type="ECO:0000313" key="3">
    <source>
        <dbReference type="EMBL" id="GAA1096718.1"/>
    </source>
</evidence>
<dbReference type="InterPro" id="IPR036890">
    <property type="entry name" value="HATPase_C_sf"/>
</dbReference>
<keyword evidence="1" id="KW-0418">Kinase</keyword>
<dbReference type="PANTHER" id="PTHR35526">
    <property type="entry name" value="ANTI-SIGMA-F FACTOR RSBW-RELATED"/>
    <property type="match status" value="1"/>
</dbReference>
<keyword evidence="1" id="KW-0723">Serine/threonine-protein kinase</keyword>
<accession>A0ABP4EAH4</accession>
<dbReference type="InterPro" id="IPR003594">
    <property type="entry name" value="HATPase_dom"/>
</dbReference>
<dbReference type="Pfam" id="PF13581">
    <property type="entry name" value="HATPase_c_2"/>
    <property type="match status" value="1"/>
</dbReference>
<feature type="domain" description="Histidine kinase/HSP90-like ATPase" evidence="2">
    <location>
        <begin position="31"/>
        <end position="147"/>
    </location>
</feature>
<dbReference type="SUPFAM" id="SSF55874">
    <property type="entry name" value="ATPase domain of HSP90 chaperone/DNA topoisomerase II/histidine kinase"/>
    <property type="match status" value="1"/>
</dbReference>
<keyword evidence="1" id="KW-0808">Transferase</keyword>
<evidence type="ECO:0000313" key="4">
    <source>
        <dbReference type="Proteomes" id="UP001499987"/>
    </source>
</evidence>
<evidence type="ECO:0000256" key="1">
    <source>
        <dbReference type="ARBA" id="ARBA00022527"/>
    </source>
</evidence>
<dbReference type="RefSeq" id="WP_344625427.1">
    <property type="nucleotide sequence ID" value="NZ_BAAALD010000044.1"/>
</dbReference>
<protein>
    <recommendedName>
        <fullName evidence="2">Histidine kinase/HSP90-like ATPase domain-containing protein</fullName>
    </recommendedName>
</protein>
<keyword evidence="4" id="KW-1185">Reference proteome</keyword>
<comment type="caution">
    <text evidence="3">The sequence shown here is derived from an EMBL/GenBank/DDBJ whole genome shotgun (WGS) entry which is preliminary data.</text>
</comment>
<evidence type="ECO:0000259" key="2">
    <source>
        <dbReference type="Pfam" id="PF13581"/>
    </source>
</evidence>
<dbReference type="InterPro" id="IPR050267">
    <property type="entry name" value="Anti-sigma-factor_SerPK"/>
</dbReference>
<sequence length="151" mass="16120">MRNSTSSRPVALAPGPDVPVRTSRLTASVTLPAVPESVPRLRGTARALVRSRRLPADVAEALSVIVTELVTNAVLHSGSADVSVLFEVCESALTVRVRDWGRWRERTAPRREPADVDAAFGRGLDLVDAFAVDTTVVRSPDGTLVEAVIAL</sequence>
<dbReference type="PANTHER" id="PTHR35526:SF3">
    <property type="entry name" value="ANTI-SIGMA-F FACTOR RSBW"/>
    <property type="match status" value="1"/>
</dbReference>
<dbReference type="CDD" id="cd16936">
    <property type="entry name" value="HATPase_RsbW-like"/>
    <property type="match status" value="1"/>
</dbReference>
<reference evidence="4" key="1">
    <citation type="journal article" date="2019" name="Int. J. Syst. Evol. Microbiol.">
        <title>The Global Catalogue of Microorganisms (GCM) 10K type strain sequencing project: providing services to taxonomists for standard genome sequencing and annotation.</title>
        <authorList>
            <consortium name="The Broad Institute Genomics Platform"/>
            <consortium name="The Broad Institute Genome Sequencing Center for Infectious Disease"/>
            <person name="Wu L."/>
            <person name="Ma J."/>
        </authorList>
    </citation>
    <scope>NUCLEOTIDE SEQUENCE [LARGE SCALE GENOMIC DNA]</scope>
    <source>
        <strain evidence="4">JCM 13002</strain>
    </source>
</reference>
<name>A0ABP4EAH4_9ACTN</name>
<dbReference type="Proteomes" id="UP001499987">
    <property type="component" value="Unassembled WGS sequence"/>
</dbReference>
<dbReference type="Gene3D" id="3.30.565.10">
    <property type="entry name" value="Histidine kinase-like ATPase, C-terminal domain"/>
    <property type="match status" value="1"/>
</dbReference>
<organism evidence="3 4">
    <name type="scientific">Kitasatospora arboriphila</name>
    <dbReference type="NCBI Taxonomy" id="258052"/>
    <lineage>
        <taxon>Bacteria</taxon>
        <taxon>Bacillati</taxon>
        <taxon>Actinomycetota</taxon>
        <taxon>Actinomycetes</taxon>
        <taxon>Kitasatosporales</taxon>
        <taxon>Streptomycetaceae</taxon>
        <taxon>Kitasatospora</taxon>
    </lineage>
</organism>
<gene>
    <name evidence="3" type="ORF">GCM10009663_44740</name>
</gene>
<dbReference type="EMBL" id="BAAALD010000044">
    <property type="protein sequence ID" value="GAA1096718.1"/>
    <property type="molecule type" value="Genomic_DNA"/>
</dbReference>
<proteinExistence type="predicted"/>